<dbReference type="PANTHER" id="PTHR10366:SF809">
    <property type="entry name" value="ANTHOCYANIDIN REDUCTASE"/>
    <property type="match status" value="1"/>
</dbReference>
<dbReference type="SUPFAM" id="SSF51735">
    <property type="entry name" value="NAD(P)-binding Rossmann-fold domains"/>
    <property type="match status" value="1"/>
</dbReference>
<evidence type="ECO:0000259" key="3">
    <source>
        <dbReference type="Pfam" id="PF01073"/>
    </source>
</evidence>
<dbReference type="InterPro" id="IPR002225">
    <property type="entry name" value="3Beta_OHSteriod_DH/Estase"/>
</dbReference>
<feature type="domain" description="3-beta hydroxysteroid dehydrogenase/isomerase" evidence="3">
    <location>
        <begin position="2"/>
        <end position="76"/>
    </location>
</feature>
<keyword evidence="2" id="KW-0560">Oxidoreductase</keyword>
<dbReference type="PANTHER" id="PTHR10366">
    <property type="entry name" value="NAD DEPENDENT EPIMERASE/DEHYDRATASE"/>
    <property type="match status" value="1"/>
</dbReference>
<dbReference type="Proteomes" id="UP000315295">
    <property type="component" value="Unassembled WGS sequence"/>
</dbReference>
<evidence type="ECO:0000256" key="2">
    <source>
        <dbReference type="ARBA" id="ARBA00023002"/>
    </source>
</evidence>
<gene>
    <name evidence="4" type="ORF">C1H46_034878</name>
</gene>
<dbReference type="EMBL" id="VIEB01000851">
    <property type="protein sequence ID" value="TQD79575.1"/>
    <property type="molecule type" value="Genomic_DNA"/>
</dbReference>
<sequence>MFQADLYDPQEFEPAIEGCEFVFHVATPLQHNNQSSQYKDTGEAAVAGVRIIADSCICLQTVKQLIYTASILAASPWTEDGAGLKPYFD</sequence>
<keyword evidence="5" id="KW-1185">Reference proteome</keyword>
<evidence type="ECO:0000313" key="5">
    <source>
        <dbReference type="Proteomes" id="UP000315295"/>
    </source>
</evidence>
<accession>A0A540KZC8</accession>
<dbReference type="Gene3D" id="3.40.50.720">
    <property type="entry name" value="NAD(P)-binding Rossmann-like Domain"/>
    <property type="match status" value="1"/>
</dbReference>
<dbReference type="InterPro" id="IPR050425">
    <property type="entry name" value="NAD(P)_dehydrat-like"/>
</dbReference>
<dbReference type="GO" id="GO:0006694">
    <property type="term" value="P:steroid biosynthetic process"/>
    <property type="evidence" value="ECO:0007669"/>
    <property type="project" value="InterPro"/>
</dbReference>
<reference evidence="4 5" key="1">
    <citation type="journal article" date="2019" name="G3 (Bethesda)">
        <title>Sequencing of a Wild Apple (Malus baccata) Genome Unravels the Differences Between Cultivated and Wild Apple Species Regarding Disease Resistance and Cold Tolerance.</title>
        <authorList>
            <person name="Chen X."/>
        </authorList>
    </citation>
    <scope>NUCLEOTIDE SEQUENCE [LARGE SCALE GENOMIC DNA]</scope>
    <source>
        <strain evidence="5">cv. Shandingzi</strain>
        <tissue evidence="4">Leaves</tissue>
    </source>
</reference>
<evidence type="ECO:0000256" key="1">
    <source>
        <dbReference type="ARBA" id="ARBA00022857"/>
    </source>
</evidence>
<evidence type="ECO:0000313" key="4">
    <source>
        <dbReference type="EMBL" id="TQD79575.1"/>
    </source>
</evidence>
<dbReference type="Pfam" id="PF01073">
    <property type="entry name" value="3Beta_HSD"/>
    <property type="match status" value="1"/>
</dbReference>
<proteinExistence type="predicted"/>
<dbReference type="GO" id="GO:0016616">
    <property type="term" value="F:oxidoreductase activity, acting on the CH-OH group of donors, NAD or NADP as acceptor"/>
    <property type="evidence" value="ECO:0007669"/>
    <property type="project" value="InterPro"/>
</dbReference>
<protein>
    <recommendedName>
        <fullName evidence="3">3-beta hydroxysteroid dehydrogenase/isomerase domain-containing protein</fullName>
    </recommendedName>
</protein>
<keyword evidence="1" id="KW-0521">NADP</keyword>
<dbReference type="AlphaFoldDB" id="A0A540KZC8"/>
<dbReference type="InterPro" id="IPR036291">
    <property type="entry name" value="NAD(P)-bd_dom_sf"/>
</dbReference>
<organism evidence="4 5">
    <name type="scientific">Malus baccata</name>
    <name type="common">Siberian crab apple</name>
    <name type="synonym">Pyrus baccata</name>
    <dbReference type="NCBI Taxonomy" id="106549"/>
    <lineage>
        <taxon>Eukaryota</taxon>
        <taxon>Viridiplantae</taxon>
        <taxon>Streptophyta</taxon>
        <taxon>Embryophyta</taxon>
        <taxon>Tracheophyta</taxon>
        <taxon>Spermatophyta</taxon>
        <taxon>Magnoliopsida</taxon>
        <taxon>eudicotyledons</taxon>
        <taxon>Gunneridae</taxon>
        <taxon>Pentapetalae</taxon>
        <taxon>rosids</taxon>
        <taxon>fabids</taxon>
        <taxon>Rosales</taxon>
        <taxon>Rosaceae</taxon>
        <taxon>Amygdaloideae</taxon>
        <taxon>Maleae</taxon>
        <taxon>Malus</taxon>
    </lineage>
</organism>
<comment type="caution">
    <text evidence="4">The sequence shown here is derived from an EMBL/GenBank/DDBJ whole genome shotgun (WGS) entry which is preliminary data.</text>
</comment>
<dbReference type="STRING" id="106549.A0A540KZC8"/>
<name>A0A540KZC8_MALBA</name>